<dbReference type="NCBIfam" id="TIGR01529">
    <property type="entry name" value="argR_whole"/>
    <property type="match status" value="1"/>
</dbReference>
<dbReference type="InterPro" id="IPR020899">
    <property type="entry name" value="Arg_repress_C"/>
</dbReference>
<keyword evidence="7" id="KW-0055">Arginine biosynthesis</keyword>
<evidence type="ECO:0000259" key="9">
    <source>
        <dbReference type="Pfam" id="PF01316"/>
    </source>
</evidence>
<evidence type="ECO:0000259" key="10">
    <source>
        <dbReference type="Pfam" id="PF02863"/>
    </source>
</evidence>
<name>A0A3T0D5Q4_9FIRM</name>
<organism evidence="11 12">
    <name type="scientific">Caldicellulosiruptor changbaiensis</name>
    <dbReference type="NCBI Taxonomy" id="1222016"/>
    <lineage>
        <taxon>Bacteria</taxon>
        <taxon>Bacillati</taxon>
        <taxon>Bacillota</taxon>
        <taxon>Bacillota incertae sedis</taxon>
        <taxon>Caldicellulosiruptorales</taxon>
        <taxon>Caldicellulosiruptoraceae</taxon>
        <taxon>Caldicellulosiruptor</taxon>
    </lineage>
</organism>
<evidence type="ECO:0000313" key="11">
    <source>
        <dbReference type="EMBL" id="AZT90374.1"/>
    </source>
</evidence>
<evidence type="ECO:0000256" key="1">
    <source>
        <dbReference type="ARBA" id="ARBA00004496"/>
    </source>
</evidence>
<dbReference type="InterPro" id="IPR020900">
    <property type="entry name" value="Arg_repress_DNA-bd"/>
</dbReference>
<dbReference type="PANTHER" id="PTHR34471:SF1">
    <property type="entry name" value="ARGININE REPRESSOR"/>
    <property type="match status" value="1"/>
</dbReference>
<evidence type="ECO:0000256" key="4">
    <source>
        <dbReference type="ARBA" id="ARBA00023015"/>
    </source>
</evidence>
<dbReference type="InterPro" id="IPR001669">
    <property type="entry name" value="Arg_repress"/>
</dbReference>
<dbReference type="InterPro" id="IPR036251">
    <property type="entry name" value="Arg_repress_C_sf"/>
</dbReference>
<keyword evidence="4 7" id="KW-0805">Transcription regulation</keyword>
<dbReference type="Pfam" id="PF01316">
    <property type="entry name" value="Arg_repressor"/>
    <property type="match status" value="1"/>
</dbReference>
<comment type="similarity">
    <text evidence="2 7">Belongs to the ArgR family.</text>
</comment>
<proteinExistence type="inferred from homology"/>
<dbReference type="PRINTS" id="PR01467">
    <property type="entry name" value="ARGREPRESSOR"/>
</dbReference>
<dbReference type="InterPro" id="IPR036388">
    <property type="entry name" value="WH-like_DNA-bd_sf"/>
</dbReference>
<dbReference type="Proteomes" id="UP000282930">
    <property type="component" value="Chromosome"/>
</dbReference>
<dbReference type="PANTHER" id="PTHR34471">
    <property type="entry name" value="ARGININE REPRESSOR"/>
    <property type="match status" value="1"/>
</dbReference>
<dbReference type="AlphaFoldDB" id="A0A3T0D5Q4"/>
<dbReference type="InterPro" id="IPR036390">
    <property type="entry name" value="WH_DNA-bd_sf"/>
</dbReference>
<dbReference type="EMBL" id="CP034791">
    <property type="protein sequence ID" value="AZT90374.1"/>
    <property type="molecule type" value="Genomic_DNA"/>
</dbReference>
<dbReference type="SUPFAM" id="SSF55252">
    <property type="entry name" value="C-terminal domain of arginine repressor"/>
    <property type="match status" value="1"/>
</dbReference>
<evidence type="ECO:0000256" key="2">
    <source>
        <dbReference type="ARBA" id="ARBA00008316"/>
    </source>
</evidence>
<dbReference type="GO" id="GO:0034618">
    <property type="term" value="F:arginine binding"/>
    <property type="evidence" value="ECO:0007669"/>
    <property type="project" value="InterPro"/>
</dbReference>
<evidence type="ECO:0000256" key="5">
    <source>
        <dbReference type="ARBA" id="ARBA00023125"/>
    </source>
</evidence>
<sequence length="152" mass="16622">MKSERQQKILEIIQSEDIETQEELVEKLRELGYDVTQATVSRDIKELRLTKVLTETGKYKYAVLSGPEANITEKLIKVFSESIIKCDTADNLVIIKTITGAAQGAAAAIDSLNWPEVIGTIAGDDTIFIATKGNAAAEKIVERIKAILSQGD</sequence>
<keyword evidence="7" id="KW-0678">Repressor</keyword>
<dbReference type="SUPFAM" id="SSF46785">
    <property type="entry name" value="Winged helix' DNA-binding domain"/>
    <property type="match status" value="1"/>
</dbReference>
<accession>A0A3T0D5Q4</accession>
<comment type="subcellular location">
    <subcellularLocation>
        <location evidence="1 7">Cytoplasm</location>
    </subcellularLocation>
</comment>
<dbReference type="HAMAP" id="MF_00173">
    <property type="entry name" value="Arg_repressor"/>
    <property type="match status" value="1"/>
</dbReference>
<dbReference type="Pfam" id="PF02863">
    <property type="entry name" value="Arg_repressor_C"/>
    <property type="match status" value="1"/>
</dbReference>
<keyword evidence="7" id="KW-0028">Amino-acid biosynthesis</keyword>
<evidence type="ECO:0000256" key="7">
    <source>
        <dbReference type="HAMAP-Rule" id="MF_00173"/>
    </source>
</evidence>
<dbReference type="GO" id="GO:0003677">
    <property type="term" value="F:DNA binding"/>
    <property type="evidence" value="ECO:0007669"/>
    <property type="project" value="UniProtKB-KW"/>
</dbReference>
<dbReference type="GO" id="GO:0051259">
    <property type="term" value="P:protein complex oligomerization"/>
    <property type="evidence" value="ECO:0007669"/>
    <property type="project" value="InterPro"/>
</dbReference>
<evidence type="ECO:0000313" key="12">
    <source>
        <dbReference type="Proteomes" id="UP000282930"/>
    </source>
</evidence>
<keyword evidence="6 7" id="KW-0804">Transcription</keyword>
<dbReference type="GO" id="GO:0006526">
    <property type="term" value="P:L-arginine biosynthetic process"/>
    <property type="evidence" value="ECO:0007669"/>
    <property type="project" value="UniProtKB-UniPathway"/>
</dbReference>
<gene>
    <name evidence="7" type="primary">argR</name>
    <name evidence="11" type="ORF">ELD05_06810</name>
</gene>
<dbReference type="GO" id="GO:1900079">
    <property type="term" value="P:regulation of arginine biosynthetic process"/>
    <property type="evidence" value="ECO:0007669"/>
    <property type="project" value="UniProtKB-UniRule"/>
</dbReference>
<dbReference type="GO" id="GO:0003700">
    <property type="term" value="F:DNA-binding transcription factor activity"/>
    <property type="evidence" value="ECO:0007669"/>
    <property type="project" value="UniProtKB-UniRule"/>
</dbReference>
<feature type="domain" description="Arginine repressor C-terminal" evidence="10">
    <location>
        <begin position="79"/>
        <end position="145"/>
    </location>
</feature>
<dbReference type="KEGG" id="ccha:ELD05_06810"/>
<keyword evidence="12" id="KW-1185">Reference proteome</keyword>
<protein>
    <recommendedName>
        <fullName evidence="7 8">Arginine repressor</fullName>
    </recommendedName>
</protein>
<reference evidence="11 12" key="1">
    <citation type="submission" date="2018-12" db="EMBL/GenBank/DDBJ databases">
        <title>Genome sequence from the cellulolytic species, Caldicellulosiruptor changbaiensis.</title>
        <authorList>
            <person name="Blumer-Schuette S.E."/>
            <person name="Mendoza C."/>
        </authorList>
    </citation>
    <scope>NUCLEOTIDE SEQUENCE [LARGE SCALE GENOMIC DNA]</scope>
    <source>
        <strain evidence="11 12">CBS-Z</strain>
    </source>
</reference>
<feature type="domain" description="Arginine repressor DNA-binding" evidence="9">
    <location>
        <begin position="2"/>
        <end position="64"/>
    </location>
</feature>
<evidence type="ECO:0000256" key="8">
    <source>
        <dbReference type="NCBIfam" id="TIGR01529"/>
    </source>
</evidence>
<dbReference type="NCBIfam" id="NF001680">
    <property type="entry name" value="PRK00441.1"/>
    <property type="match status" value="1"/>
</dbReference>
<dbReference type="UniPathway" id="UPA00068"/>
<comment type="pathway">
    <text evidence="7">Amino-acid biosynthesis; L-arginine biosynthesis [regulation].</text>
</comment>
<evidence type="ECO:0000256" key="3">
    <source>
        <dbReference type="ARBA" id="ARBA00022490"/>
    </source>
</evidence>
<dbReference type="Gene3D" id="3.30.1360.40">
    <property type="match status" value="1"/>
</dbReference>
<keyword evidence="3 7" id="KW-0963">Cytoplasm</keyword>
<dbReference type="Gene3D" id="1.10.10.10">
    <property type="entry name" value="Winged helix-like DNA-binding domain superfamily/Winged helix DNA-binding domain"/>
    <property type="match status" value="1"/>
</dbReference>
<evidence type="ECO:0000256" key="6">
    <source>
        <dbReference type="ARBA" id="ARBA00023163"/>
    </source>
</evidence>
<keyword evidence="5 7" id="KW-0238">DNA-binding</keyword>
<dbReference type="RefSeq" id="WP_127351839.1">
    <property type="nucleotide sequence ID" value="NZ_CP034791.1"/>
</dbReference>
<comment type="function">
    <text evidence="7">Regulates arginine biosynthesis genes.</text>
</comment>
<dbReference type="GO" id="GO:0005737">
    <property type="term" value="C:cytoplasm"/>
    <property type="evidence" value="ECO:0007669"/>
    <property type="project" value="UniProtKB-SubCell"/>
</dbReference>